<keyword evidence="3 9" id="KW-0337">GPI-anchor biosynthesis</keyword>
<feature type="transmembrane region" description="Helical" evidence="9">
    <location>
        <begin position="303"/>
        <end position="324"/>
    </location>
</feature>
<keyword evidence="6 9" id="KW-1133">Transmembrane helix</keyword>
<organism evidence="11 12">
    <name type="scientific">Mycteria americana</name>
    <name type="common">Wood stork</name>
    <dbReference type="NCBI Taxonomy" id="33587"/>
    <lineage>
        <taxon>Eukaryota</taxon>
        <taxon>Metazoa</taxon>
        <taxon>Chordata</taxon>
        <taxon>Craniata</taxon>
        <taxon>Vertebrata</taxon>
        <taxon>Euteleostomi</taxon>
        <taxon>Archelosauria</taxon>
        <taxon>Archosauria</taxon>
        <taxon>Dinosauria</taxon>
        <taxon>Saurischia</taxon>
        <taxon>Theropoda</taxon>
        <taxon>Coelurosauria</taxon>
        <taxon>Aves</taxon>
        <taxon>Neognathae</taxon>
        <taxon>Neoaves</taxon>
        <taxon>Aequornithes</taxon>
        <taxon>Ciconiiformes</taxon>
        <taxon>Ciconiidae</taxon>
        <taxon>Mycteria</taxon>
    </lineage>
</organism>
<dbReference type="InterPro" id="IPR007217">
    <property type="entry name" value="Per1-like"/>
</dbReference>
<evidence type="ECO:0000313" key="11">
    <source>
        <dbReference type="EMBL" id="KAK4808740.1"/>
    </source>
</evidence>
<evidence type="ECO:0000256" key="7">
    <source>
        <dbReference type="ARBA" id="ARBA00023136"/>
    </source>
</evidence>
<keyword evidence="12" id="KW-1185">Reference proteome</keyword>
<comment type="caution">
    <text evidence="9">Lacks conserved residue(s) required for the propagation of feature annotation.</text>
</comment>
<dbReference type="GO" id="GO:0006506">
    <property type="term" value="P:GPI anchor biosynthetic process"/>
    <property type="evidence" value="ECO:0007669"/>
    <property type="project" value="UniProtKB-KW"/>
</dbReference>
<evidence type="ECO:0000256" key="3">
    <source>
        <dbReference type="ARBA" id="ARBA00022502"/>
    </source>
</evidence>
<dbReference type="AlphaFoldDB" id="A0AAN7MKW6"/>
<gene>
    <name evidence="11" type="ORF">QYF61_023208</name>
</gene>
<evidence type="ECO:0000256" key="6">
    <source>
        <dbReference type="ARBA" id="ARBA00022989"/>
    </source>
</evidence>
<comment type="subcellular location">
    <subcellularLocation>
        <location evidence="1">Endomembrane system</location>
        <topology evidence="1">Multi-pass membrane protein</topology>
    </subcellularLocation>
    <subcellularLocation>
        <location evidence="9">Golgi apparatus membrane</location>
        <topology evidence="9">Multi-pass membrane protein</topology>
    </subcellularLocation>
</comment>
<evidence type="ECO:0000256" key="1">
    <source>
        <dbReference type="ARBA" id="ARBA00004127"/>
    </source>
</evidence>
<keyword evidence="4 9" id="KW-0812">Transmembrane</keyword>
<comment type="similarity">
    <text evidence="2 9">Belongs to the PGAP3 family.</text>
</comment>
<evidence type="ECO:0000256" key="5">
    <source>
        <dbReference type="ARBA" id="ARBA00022729"/>
    </source>
</evidence>
<feature type="region of interest" description="Disordered" evidence="10">
    <location>
        <begin position="204"/>
        <end position="229"/>
    </location>
</feature>
<comment type="function">
    <text evidence="9">Involved in the lipid remodeling steps of GPI-anchor maturation.</text>
</comment>
<feature type="chain" id="PRO_5042662911" description="Post-GPI attachment to proteins factor 3" evidence="9">
    <location>
        <begin position="27"/>
        <end position="429"/>
    </location>
</feature>
<keyword evidence="5 9" id="KW-0732">Signal</keyword>
<dbReference type="Pfam" id="PF04080">
    <property type="entry name" value="Per1"/>
    <property type="match status" value="2"/>
</dbReference>
<comment type="function">
    <text evidence="8">Involved in the fatty acid remodeling steps of GPI-anchor maturation where the unsaturated acyl chain at sn-2 of inositol phosphate is replaced by a saturated stearoyl chain. May catalyze the first step of the fatty acid remodeling, by removing the unsaturated acyl chain at sn-2 of inositol phosphate, generating a lyso-GPI intermediate. The fatty acid remodeling steps is critical for the integration of GPI-APs into lipid rafts.</text>
</comment>
<dbReference type="PANTHER" id="PTHR13148">
    <property type="entry name" value="PER1-RELATED"/>
    <property type="match status" value="1"/>
</dbReference>
<feature type="transmembrane region" description="Helical" evidence="9">
    <location>
        <begin position="330"/>
        <end position="349"/>
    </location>
</feature>
<evidence type="ECO:0000256" key="9">
    <source>
        <dbReference type="RuleBase" id="RU365066"/>
    </source>
</evidence>
<dbReference type="GO" id="GO:0000139">
    <property type="term" value="C:Golgi membrane"/>
    <property type="evidence" value="ECO:0007669"/>
    <property type="project" value="UniProtKB-SubCell"/>
</dbReference>
<evidence type="ECO:0000313" key="12">
    <source>
        <dbReference type="Proteomes" id="UP001333110"/>
    </source>
</evidence>
<name>A0AAN7MKW6_MYCAM</name>
<accession>A0AAN7MKW6</accession>
<dbReference type="EMBL" id="JAUNZN010000024">
    <property type="protein sequence ID" value="KAK4808740.1"/>
    <property type="molecule type" value="Genomic_DNA"/>
</dbReference>
<feature type="signal peptide" evidence="9">
    <location>
        <begin position="1"/>
        <end position="26"/>
    </location>
</feature>
<feature type="transmembrane region" description="Helical" evidence="9">
    <location>
        <begin position="361"/>
        <end position="381"/>
    </location>
</feature>
<dbReference type="GO" id="GO:0016788">
    <property type="term" value="F:hydrolase activity, acting on ester bonds"/>
    <property type="evidence" value="ECO:0007669"/>
    <property type="project" value="TreeGrafter"/>
</dbReference>
<comment type="caution">
    <text evidence="11">The sequence shown here is derived from an EMBL/GenBank/DDBJ whole genome shotgun (WGS) entry which is preliminary data.</text>
</comment>
<evidence type="ECO:0000256" key="4">
    <source>
        <dbReference type="ARBA" id="ARBA00022692"/>
    </source>
</evidence>
<protein>
    <recommendedName>
        <fullName evidence="9">Post-GPI attachment to proteins factor 3</fullName>
    </recommendedName>
</protein>
<reference evidence="11 12" key="1">
    <citation type="journal article" date="2023" name="J. Hered.">
        <title>Chromosome-level genome of the wood stork (Mycteria americana) provides insight into avian chromosome evolution.</title>
        <authorList>
            <person name="Flamio R. Jr."/>
            <person name="Ramstad K.M."/>
        </authorList>
    </citation>
    <scope>NUCLEOTIDE SEQUENCE [LARGE SCALE GENOMIC DNA]</scope>
    <source>
        <strain evidence="11">JAX WOST 10</strain>
    </source>
</reference>
<feature type="transmembrane region" description="Helical" evidence="9">
    <location>
        <begin position="112"/>
        <end position="131"/>
    </location>
</feature>
<evidence type="ECO:0000256" key="8">
    <source>
        <dbReference type="ARBA" id="ARBA00093305"/>
    </source>
</evidence>
<dbReference type="Proteomes" id="UP001333110">
    <property type="component" value="Unassembled WGS sequence"/>
</dbReference>
<evidence type="ECO:0000256" key="10">
    <source>
        <dbReference type="SAM" id="MobiDB-lite"/>
    </source>
</evidence>
<proteinExistence type="inferred from homology"/>
<evidence type="ECO:0000256" key="2">
    <source>
        <dbReference type="ARBA" id="ARBA00006387"/>
    </source>
</evidence>
<keyword evidence="9" id="KW-0333">Golgi apparatus</keyword>
<dbReference type="PANTHER" id="PTHR13148:SF0">
    <property type="entry name" value="POST-GPI ATTACHMENT TO PROTEINS FACTOR 3"/>
    <property type="match status" value="1"/>
</dbReference>
<sequence length="429" mass="46756">MAAGGAARTALLLLLGAAAAPGPARGSQGDREPLYRECLGRCERQNCSGAALRHFRARQPLYMGLTGWTCRDDCKYECMWLTVRFYVQGGHRVPQFHGKWPFSRFLFFQEPASAFASFLNGLASFVMLLRYKAAVPPASPMYPTCVAFAWVSLNAWFWSTVFHTRDTAVTEVSGTPRAGATAGSSPSVPKPVLGSCRAALLGAGGDTRTHTRSVPWPSPRCRQGSPSPDPAETGLFLRFGRRPALRVPVLRQVSPASAVGHRAVGQGAGDTGNGRSPGAVSDPFLLLLASPPPPRTVGLQRPALISIFRAFLLLFLACHISYLTLVRFDYGYNMAANAAIGLLNLAWWLRWCLRNRPRLPHVWKCAAVVLLLQALALLELLDFPPLFWVLDAHALWHIGTIPLNVLFYRSVPPSPPPPPCRVLPPPAPP</sequence>
<dbReference type="GO" id="GO:0005789">
    <property type="term" value="C:endoplasmic reticulum membrane"/>
    <property type="evidence" value="ECO:0007669"/>
    <property type="project" value="TreeGrafter"/>
</dbReference>
<keyword evidence="7 9" id="KW-0472">Membrane</keyword>